<evidence type="ECO:0000256" key="1">
    <source>
        <dbReference type="SAM" id="MobiDB-lite"/>
    </source>
</evidence>
<feature type="region of interest" description="Disordered" evidence="1">
    <location>
        <begin position="18"/>
        <end position="98"/>
    </location>
</feature>
<dbReference type="AlphaFoldDB" id="A0A8H5A7B0"/>
<proteinExistence type="predicted"/>
<keyword evidence="2" id="KW-0732">Signal</keyword>
<dbReference type="Proteomes" id="UP000558688">
    <property type="component" value="Unassembled WGS sequence"/>
</dbReference>
<gene>
    <name evidence="3" type="ORF">FOXYS1_9314</name>
</gene>
<evidence type="ECO:0000256" key="2">
    <source>
        <dbReference type="SAM" id="SignalP"/>
    </source>
</evidence>
<protein>
    <submittedName>
        <fullName evidence="3">Uncharacterized protein</fullName>
    </submittedName>
</protein>
<feature type="signal peptide" evidence="2">
    <location>
        <begin position="1"/>
        <end position="19"/>
    </location>
</feature>
<sequence length="98" mass="8993">MAVLNLVTLALALSSPAMARPRPQFGNGGDAQTPGAGLGGALPTVLPSGGSGLIPSGLPSLGGGNGDAIPTPGSGFNLPGSGSGNDAPATTPGTGGGF</sequence>
<name>A0A8H5A7B0_FUSOX</name>
<reference evidence="3" key="1">
    <citation type="submission" date="2020-02" db="EMBL/GenBank/DDBJ databases">
        <title>Identification and distribution of gene clusters putatively required for synthesis of sphingolipid metabolism inhibitors in phylogenetically diverse species of the filamentous fungus Fusarium.</title>
        <authorList>
            <person name="Kim H.-S."/>
            <person name="Busman M."/>
            <person name="Brown D.W."/>
            <person name="Divon H."/>
            <person name="Uhlig S."/>
            <person name="Proctor R.H."/>
        </authorList>
    </citation>
    <scope>NUCLEOTIDE SEQUENCE [LARGE SCALE GENOMIC DNA]</scope>
    <source>
        <strain evidence="3">NRRL 39464</strain>
    </source>
</reference>
<accession>A0A8H5A7B0</accession>
<dbReference type="EMBL" id="JAAFOW010001584">
    <property type="protein sequence ID" value="KAF5260051.1"/>
    <property type="molecule type" value="Genomic_DNA"/>
</dbReference>
<organism evidence="3 4">
    <name type="scientific">Fusarium oxysporum</name>
    <name type="common">Fusarium vascular wilt</name>
    <dbReference type="NCBI Taxonomy" id="5507"/>
    <lineage>
        <taxon>Eukaryota</taxon>
        <taxon>Fungi</taxon>
        <taxon>Dikarya</taxon>
        <taxon>Ascomycota</taxon>
        <taxon>Pezizomycotina</taxon>
        <taxon>Sordariomycetes</taxon>
        <taxon>Hypocreomycetidae</taxon>
        <taxon>Hypocreales</taxon>
        <taxon>Nectriaceae</taxon>
        <taxon>Fusarium</taxon>
        <taxon>Fusarium oxysporum species complex</taxon>
    </lineage>
</organism>
<comment type="caution">
    <text evidence="3">The sequence shown here is derived from an EMBL/GenBank/DDBJ whole genome shotgun (WGS) entry which is preliminary data.</text>
</comment>
<evidence type="ECO:0000313" key="4">
    <source>
        <dbReference type="Proteomes" id="UP000558688"/>
    </source>
</evidence>
<feature type="chain" id="PRO_5034824787" evidence="2">
    <location>
        <begin position="20"/>
        <end position="98"/>
    </location>
</feature>
<feature type="non-terminal residue" evidence="3">
    <location>
        <position position="98"/>
    </location>
</feature>
<evidence type="ECO:0000313" key="3">
    <source>
        <dbReference type="EMBL" id="KAF5260051.1"/>
    </source>
</evidence>